<dbReference type="SUPFAM" id="SSF47384">
    <property type="entry name" value="Homodimeric domain of signal transducing histidine kinase"/>
    <property type="match status" value="1"/>
</dbReference>
<evidence type="ECO:0000256" key="2">
    <source>
        <dbReference type="ARBA" id="ARBA00004370"/>
    </source>
</evidence>
<dbReference type="InterPro" id="IPR013767">
    <property type="entry name" value="PAS_fold"/>
</dbReference>
<keyword evidence="8" id="KW-0175">Coiled coil</keyword>
<dbReference type="RefSeq" id="WP_012645154.1">
    <property type="nucleotide sequence ID" value="NC_011979.1"/>
</dbReference>
<keyword evidence="15" id="KW-1185">Reference proteome</keyword>
<keyword evidence="4" id="KW-0597">Phosphoprotein</keyword>
<organism evidence="14 15">
    <name type="scientific">Geotalea daltonii (strain DSM 22248 / JCM 15807 / FRC-32)</name>
    <name type="common">Geobacter daltonii</name>
    <dbReference type="NCBI Taxonomy" id="316067"/>
    <lineage>
        <taxon>Bacteria</taxon>
        <taxon>Pseudomonadati</taxon>
        <taxon>Thermodesulfobacteriota</taxon>
        <taxon>Desulfuromonadia</taxon>
        <taxon>Geobacterales</taxon>
        <taxon>Geobacteraceae</taxon>
        <taxon>Geotalea</taxon>
    </lineage>
</organism>
<dbReference type="PANTHER" id="PTHR42878">
    <property type="entry name" value="TWO-COMPONENT HISTIDINE KINASE"/>
    <property type="match status" value="1"/>
</dbReference>
<evidence type="ECO:0000256" key="6">
    <source>
        <dbReference type="ARBA" id="ARBA00022777"/>
    </source>
</evidence>
<dbReference type="InterPro" id="IPR035965">
    <property type="entry name" value="PAS-like_dom_sf"/>
</dbReference>
<dbReference type="GO" id="GO:0007234">
    <property type="term" value="P:osmosensory signaling via phosphorelay pathway"/>
    <property type="evidence" value="ECO:0007669"/>
    <property type="project" value="TreeGrafter"/>
</dbReference>
<dbReference type="SMART" id="SM00086">
    <property type="entry name" value="PAC"/>
    <property type="match status" value="1"/>
</dbReference>
<feature type="domain" description="PAC" evidence="12">
    <location>
        <begin position="339"/>
        <end position="391"/>
    </location>
</feature>
<evidence type="ECO:0000256" key="4">
    <source>
        <dbReference type="ARBA" id="ARBA00022553"/>
    </source>
</evidence>
<dbReference type="GO" id="GO:0006355">
    <property type="term" value="P:regulation of DNA-templated transcription"/>
    <property type="evidence" value="ECO:0007669"/>
    <property type="project" value="InterPro"/>
</dbReference>
<dbReference type="Gene3D" id="1.10.287.130">
    <property type="match status" value="1"/>
</dbReference>
<dbReference type="GO" id="GO:0000155">
    <property type="term" value="F:phosphorelay sensor kinase activity"/>
    <property type="evidence" value="ECO:0007669"/>
    <property type="project" value="InterPro"/>
</dbReference>
<keyword evidence="6 14" id="KW-0418">Kinase</keyword>
<feature type="domain" description="HAMP" evidence="13">
    <location>
        <begin position="217"/>
        <end position="269"/>
    </location>
</feature>
<comment type="catalytic activity">
    <reaction evidence="1">
        <text>ATP + protein L-histidine = ADP + protein N-phospho-L-histidine.</text>
        <dbReference type="EC" id="2.7.13.3"/>
    </reaction>
</comment>
<evidence type="ECO:0000313" key="14">
    <source>
        <dbReference type="EMBL" id="ACM18425.1"/>
    </source>
</evidence>
<dbReference type="InterPro" id="IPR000700">
    <property type="entry name" value="PAS-assoc_C"/>
</dbReference>
<dbReference type="Pfam" id="PF00672">
    <property type="entry name" value="HAMP"/>
    <property type="match status" value="1"/>
</dbReference>
<dbReference type="AlphaFoldDB" id="B9M7W7"/>
<dbReference type="SUPFAM" id="SSF55785">
    <property type="entry name" value="PYP-like sensor domain (PAS domain)"/>
    <property type="match status" value="1"/>
</dbReference>
<dbReference type="InterPro" id="IPR003661">
    <property type="entry name" value="HisK_dim/P_dom"/>
</dbReference>
<dbReference type="SMART" id="SM00387">
    <property type="entry name" value="HATPase_c"/>
    <property type="match status" value="1"/>
</dbReference>
<evidence type="ECO:0000256" key="9">
    <source>
        <dbReference type="SAM" id="Phobius"/>
    </source>
</evidence>
<dbReference type="HOGENOM" id="CLU_419645_0_0_7"/>
<proteinExistence type="predicted"/>
<reference evidence="14 15" key="1">
    <citation type="submission" date="2009-01" db="EMBL/GenBank/DDBJ databases">
        <title>Complete sequence of Geobacter sp. FRC-32.</title>
        <authorList>
            <consortium name="US DOE Joint Genome Institute"/>
            <person name="Lucas S."/>
            <person name="Copeland A."/>
            <person name="Lapidus A."/>
            <person name="Glavina del Rio T."/>
            <person name="Dalin E."/>
            <person name="Tice H."/>
            <person name="Bruce D."/>
            <person name="Goodwin L."/>
            <person name="Pitluck S."/>
            <person name="Saunders E."/>
            <person name="Brettin T."/>
            <person name="Detter J.C."/>
            <person name="Han C."/>
            <person name="Larimer F."/>
            <person name="Land M."/>
            <person name="Hauser L."/>
            <person name="Kyrpides N."/>
            <person name="Ovchinnikova G."/>
            <person name="Kostka J."/>
            <person name="Richardson P."/>
        </authorList>
    </citation>
    <scope>NUCLEOTIDE SEQUENCE [LARGE SCALE GENOMIC DNA]</scope>
    <source>
        <strain evidence="15">DSM 22248 / JCM 15807 / FRC-32</strain>
    </source>
</reference>
<dbReference type="SMART" id="SM00388">
    <property type="entry name" value="HisKA"/>
    <property type="match status" value="1"/>
</dbReference>
<dbReference type="STRING" id="316067.Geob_0048"/>
<dbReference type="eggNOG" id="COG4251">
    <property type="taxonomic scope" value="Bacteria"/>
</dbReference>
<dbReference type="KEGG" id="geo:Geob_0048"/>
<dbReference type="PROSITE" id="PS50112">
    <property type="entry name" value="PAS"/>
    <property type="match status" value="1"/>
</dbReference>
<dbReference type="InterPro" id="IPR003660">
    <property type="entry name" value="HAMP_dom"/>
</dbReference>
<dbReference type="InterPro" id="IPR000014">
    <property type="entry name" value="PAS"/>
</dbReference>
<dbReference type="SUPFAM" id="SSF158472">
    <property type="entry name" value="HAMP domain-like"/>
    <property type="match status" value="1"/>
</dbReference>
<feature type="coiled-coil region" evidence="8">
    <location>
        <begin position="143"/>
        <end position="170"/>
    </location>
</feature>
<dbReference type="Pfam" id="PF00512">
    <property type="entry name" value="HisKA"/>
    <property type="match status" value="1"/>
</dbReference>
<accession>B9M7W7</accession>
<dbReference type="SUPFAM" id="SSF55874">
    <property type="entry name" value="ATPase domain of HSP90 chaperone/DNA topoisomerase II/histidine kinase"/>
    <property type="match status" value="1"/>
</dbReference>
<evidence type="ECO:0000259" key="11">
    <source>
        <dbReference type="PROSITE" id="PS50112"/>
    </source>
</evidence>
<feature type="domain" description="Histidine kinase" evidence="10">
    <location>
        <begin position="409"/>
        <end position="644"/>
    </location>
</feature>
<dbReference type="Gene3D" id="3.30.450.20">
    <property type="entry name" value="PAS domain"/>
    <property type="match status" value="1"/>
</dbReference>
<dbReference type="EC" id="2.7.13.3" evidence="3"/>
<keyword evidence="9" id="KW-0812">Transmembrane</keyword>
<dbReference type="Proteomes" id="UP000007721">
    <property type="component" value="Chromosome"/>
</dbReference>
<evidence type="ECO:0000256" key="7">
    <source>
        <dbReference type="ARBA" id="ARBA00023136"/>
    </source>
</evidence>
<dbReference type="InterPro" id="IPR001610">
    <property type="entry name" value="PAC"/>
</dbReference>
<dbReference type="CDD" id="cd06225">
    <property type="entry name" value="HAMP"/>
    <property type="match status" value="1"/>
</dbReference>
<evidence type="ECO:0000256" key="1">
    <source>
        <dbReference type="ARBA" id="ARBA00000085"/>
    </source>
</evidence>
<dbReference type="GO" id="GO:0000156">
    <property type="term" value="F:phosphorelay response regulator activity"/>
    <property type="evidence" value="ECO:0007669"/>
    <property type="project" value="TreeGrafter"/>
</dbReference>
<name>B9M7W7_GEODF</name>
<evidence type="ECO:0000259" key="12">
    <source>
        <dbReference type="PROSITE" id="PS50113"/>
    </source>
</evidence>
<dbReference type="PRINTS" id="PR00344">
    <property type="entry name" value="BCTRLSENSOR"/>
</dbReference>
<dbReference type="Gene3D" id="6.10.340.10">
    <property type="match status" value="1"/>
</dbReference>
<feature type="transmembrane region" description="Helical" evidence="9">
    <location>
        <begin position="197"/>
        <end position="219"/>
    </location>
</feature>
<evidence type="ECO:0000256" key="3">
    <source>
        <dbReference type="ARBA" id="ARBA00012438"/>
    </source>
</evidence>
<evidence type="ECO:0000256" key="5">
    <source>
        <dbReference type="ARBA" id="ARBA00022679"/>
    </source>
</evidence>
<dbReference type="CDD" id="cd00082">
    <property type="entry name" value="HisKA"/>
    <property type="match status" value="1"/>
</dbReference>
<dbReference type="NCBIfam" id="TIGR00229">
    <property type="entry name" value="sensory_box"/>
    <property type="match status" value="1"/>
</dbReference>
<keyword evidence="5" id="KW-0808">Transferase</keyword>
<dbReference type="EMBL" id="CP001390">
    <property type="protein sequence ID" value="ACM18425.1"/>
    <property type="molecule type" value="Genomic_DNA"/>
</dbReference>
<dbReference type="SMART" id="SM00091">
    <property type="entry name" value="PAS"/>
    <property type="match status" value="1"/>
</dbReference>
<dbReference type="InterPro" id="IPR003594">
    <property type="entry name" value="HATPase_dom"/>
</dbReference>
<evidence type="ECO:0000259" key="10">
    <source>
        <dbReference type="PROSITE" id="PS50109"/>
    </source>
</evidence>
<feature type="transmembrane region" description="Helical" evidence="9">
    <location>
        <begin position="7"/>
        <end position="26"/>
    </location>
</feature>
<dbReference type="PANTHER" id="PTHR42878:SF15">
    <property type="entry name" value="BACTERIOPHYTOCHROME"/>
    <property type="match status" value="1"/>
</dbReference>
<dbReference type="eggNOG" id="COG5000">
    <property type="taxonomic scope" value="Bacteria"/>
</dbReference>
<dbReference type="InterPro" id="IPR004358">
    <property type="entry name" value="Sig_transdc_His_kin-like_C"/>
</dbReference>
<dbReference type="InterPro" id="IPR036097">
    <property type="entry name" value="HisK_dim/P_sf"/>
</dbReference>
<dbReference type="CDD" id="cd00130">
    <property type="entry name" value="PAS"/>
    <property type="match status" value="1"/>
</dbReference>
<dbReference type="GO" id="GO:0030295">
    <property type="term" value="F:protein kinase activator activity"/>
    <property type="evidence" value="ECO:0007669"/>
    <property type="project" value="TreeGrafter"/>
</dbReference>
<evidence type="ECO:0000256" key="8">
    <source>
        <dbReference type="SAM" id="Coils"/>
    </source>
</evidence>
<comment type="subcellular location">
    <subcellularLocation>
        <location evidence="2">Membrane</location>
    </subcellularLocation>
</comment>
<dbReference type="Pfam" id="PF00989">
    <property type="entry name" value="PAS"/>
    <property type="match status" value="1"/>
</dbReference>
<gene>
    <name evidence="14" type="ordered locus">Geob_0048</name>
</gene>
<dbReference type="PROSITE" id="PS50113">
    <property type="entry name" value="PAC"/>
    <property type="match status" value="1"/>
</dbReference>
<keyword evidence="7 9" id="KW-0472">Membrane</keyword>
<dbReference type="GO" id="GO:0016020">
    <property type="term" value="C:membrane"/>
    <property type="evidence" value="ECO:0007669"/>
    <property type="project" value="UniProtKB-SubCell"/>
</dbReference>
<evidence type="ECO:0000259" key="13">
    <source>
        <dbReference type="PROSITE" id="PS50885"/>
    </source>
</evidence>
<dbReference type="Gene3D" id="3.30.565.10">
    <property type="entry name" value="Histidine kinase-like ATPase, C-terminal domain"/>
    <property type="match status" value="1"/>
</dbReference>
<dbReference type="OrthoDB" id="5499652at2"/>
<dbReference type="PROSITE" id="PS50885">
    <property type="entry name" value="HAMP"/>
    <property type="match status" value="1"/>
</dbReference>
<dbReference type="SMART" id="SM00304">
    <property type="entry name" value="HAMP"/>
    <property type="match status" value="1"/>
</dbReference>
<dbReference type="Pfam" id="PF02518">
    <property type="entry name" value="HATPase_c"/>
    <property type="match status" value="1"/>
</dbReference>
<feature type="domain" description="PAS" evidence="11">
    <location>
        <begin position="274"/>
        <end position="316"/>
    </location>
</feature>
<dbReference type="InterPro" id="IPR005467">
    <property type="entry name" value="His_kinase_dom"/>
</dbReference>
<dbReference type="InterPro" id="IPR050351">
    <property type="entry name" value="BphY/WalK/GraS-like"/>
</dbReference>
<protein>
    <recommendedName>
        <fullName evidence="3">histidine kinase</fullName>
        <ecNumber evidence="3">2.7.13.3</ecNumber>
    </recommendedName>
</protein>
<dbReference type="PROSITE" id="PS50109">
    <property type="entry name" value="HIS_KIN"/>
    <property type="match status" value="1"/>
</dbReference>
<sequence>MKIRGKLLTGYFLVALFTAVVGWFGMRIVNTVSEEFKRQAEDEIPLGRSLQELKYAGLRIVSSTVEYGFLWQQGDRELFQGELAEEKKFIAEGISSYYKALGRYEKDLLRHHRGVRDQGHDRINESGEALIKTAAAIVSALEKSRPARELVELKEKNERAERQFLQAVEQESQENARDFAEIKQFTYRTMQGALQNIVMVTGATFALAILSGMVISASFSRRLRTLQNAVRKMGEGDLKAAIHIGPEDEIGALAKSFQGMAQALHRSTQEIIAGKDYFSEVIHSMMDALIVVSPDGAIQQVNGAACAMLGYDDEPVGRPLKEVLPYCSLEELVNLGYLSDEERTLVARDGRKIPVALSISIIWNPDNSMRSLVCVAHDITGRKQWEAMQRRYNRELKDSNDELRGFVYTISHDLRTPLVNIRGFAGELADNLKELSAVLEEAMPHVGEAARGRMVEIVRSEVPEALHFITDSVRKMDGMLSSVLRLSHLGQRKMTVEPVNVSELVKGIGARLGKTIDGAEAEVIIGDLPDLETDRAALEEIMGGLLDNAVKYRAHGRRAKVEVSAENSDEGWLFHVRDNGVGISEEDIGKIFDPFRRAGKQESTGEGMGLAYVRALVKQCHGRIWCSSEVGTGSTFSFTIGEEWLTTAQGGRA</sequence>
<dbReference type="InterPro" id="IPR036890">
    <property type="entry name" value="HATPase_C_sf"/>
</dbReference>
<keyword evidence="9" id="KW-1133">Transmembrane helix</keyword>
<evidence type="ECO:0000313" key="15">
    <source>
        <dbReference type="Proteomes" id="UP000007721"/>
    </source>
</evidence>